<organism evidence="1 2">
    <name type="scientific">Lutispora saccharofermentans</name>
    <dbReference type="NCBI Taxonomy" id="3024236"/>
    <lineage>
        <taxon>Bacteria</taxon>
        <taxon>Bacillati</taxon>
        <taxon>Bacillota</taxon>
        <taxon>Clostridia</taxon>
        <taxon>Lutisporales</taxon>
        <taxon>Lutisporaceae</taxon>
        <taxon>Lutispora</taxon>
    </lineage>
</organism>
<keyword evidence="2" id="KW-1185">Reference proteome</keyword>
<accession>A0ABT1NHG8</accession>
<dbReference type="RefSeq" id="WP_255228300.1">
    <property type="nucleotide sequence ID" value="NZ_JAJEKE010000014.1"/>
</dbReference>
<proteinExistence type="predicted"/>
<protein>
    <submittedName>
        <fullName evidence="1">Uncharacterized protein</fullName>
    </submittedName>
</protein>
<comment type="caution">
    <text evidence="1">The sequence shown here is derived from an EMBL/GenBank/DDBJ whole genome shotgun (WGS) entry which is preliminary data.</text>
</comment>
<name>A0ABT1NHG8_9FIRM</name>
<evidence type="ECO:0000313" key="2">
    <source>
        <dbReference type="Proteomes" id="UP001651880"/>
    </source>
</evidence>
<gene>
    <name evidence="1" type="ORF">LJD61_14300</name>
</gene>
<reference evidence="1 2" key="1">
    <citation type="submission" date="2021-10" db="EMBL/GenBank/DDBJ databases">
        <title>Lutispora strain m25 sp. nov., a thermophilic, non-spore-forming bacterium isolated from a lab-scale methanogenic bioreactor digesting anaerobic sludge.</title>
        <authorList>
            <person name="El Houari A."/>
            <person name="Mcdonald J."/>
        </authorList>
    </citation>
    <scope>NUCLEOTIDE SEQUENCE [LARGE SCALE GENOMIC DNA]</scope>
    <source>
        <strain evidence="2">m25</strain>
    </source>
</reference>
<dbReference type="Proteomes" id="UP001651880">
    <property type="component" value="Unassembled WGS sequence"/>
</dbReference>
<sequence length="152" mass="17804">MCPECYSDNSRVTPLLEPRHCLENHLQYICGTCGRCICIDKDEKRGLQRWNFPFKSLEVAKLYLRTADATAKTSCGIYEILSANGRRSYKIFKCMDELKDYLKKNSDKSCVQMEPLFTQDSYKEFSSAQIRKLSANEVEQYLKEQKNCKRRK</sequence>
<dbReference type="EMBL" id="JAJEKE010000014">
    <property type="protein sequence ID" value="MCQ1530710.1"/>
    <property type="molecule type" value="Genomic_DNA"/>
</dbReference>
<evidence type="ECO:0000313" key="1">
    <source>
        <dbReference type="EMBL" id="MCQ1530710.1"/>
    </source>
</evidence>